<dbReference type="RefSeq" id="WP_200658270.1">
    <property type="nucleotide sequence ID" value="NZ_CAJNBH010000004.1"/>
</dbReference>
<organism evidence="4 5">
    <name type="scientific">Paraburkholderia nemoris</name>
    <dbReference type="NCBI Taxonomy" id="2793076"/>
    <lineage>
        <taxon>Bacteria</taxon>
        <taxon>Pseudomonadati</taxon>
        <taxon>Pseudomonadota</taxon>
        <taxon>Betaproteobacteria</taxon>
        <taxon>Burkholderiales</taxon>
        <taxon>Burkholderiaceae</taxon>
        <taxon>Paraburkholderia</taxon>
    </lineage>
</organism>
<dbReference type="SUPFAM" id="SSF51905">
    <property type="entry name" value="FAD/NAD(P)-binding domain"/>
    <property type="match status" value="1"/>
</dbReference>
<evidence type="ECO:0000313" key="4">
    <source>
        <dbReference type="EMBL" id="CAE6723956.1"/>
    </source>
</evidence>
<dbReference type="PANTHER" id="PTHR13847">
    <property type="entry name" value="SARCOSINE DEHYDROGENASE-RELATED"/>
    <property type="match status" value="1"/>
</dbReference>
<dbReference type="PANTHER" id="PTHR13847:SF280">
    <property type="entry name" value="D-AMINO ACID DEHYDROGENASE"/>
    <property type="match status" value="1"/>
</dbReference>
<dbReference type="Gene3D" id="3.50.50.60">
    <property type="entry name" value="FAD/NAD(P)-binding domain"/>
    <property type="match status" value="2"/>
</dbReference>
<evidence type="ECO:0000313" key="5">
    <source>
        <dbReference type="Proteomes" id="UP000673821"/>
    </source>
</evidence>
<dbReference type="Gene3D" id="3.30.9.10">
    <property type="entry name" value="D-Amino Acid Oxidase, subunit A, domain 2"/>
    <property type="match status" value="2"/>
</dbReference>
<reference evidence="4 5" key="1">
    <citation type="submission" date="2021-02" db="EMBL/GenBank/DDBJ databases">
        <authorList>
            <person name="Vanwijnsberghe S."/>
        </authorList>
    </citation>
    <scope>NUCLEOTIDE SEQUENCE [LARGE SCALE GENOMIC DNA]</scope>
    <source>
        <strain evidence="4 5">R-69776</strain>
    </source>
</reference>
<evidence type="ECO:0000256" key="2">
    <source>
        <dbReference type="ARBA" id="ARBA00023002"/>
    </source>
</evidence>
<dbReference type="InterPro" id="IPR006076">
    <property type="entry name" value="FAD-dep_OxRdtase"/>
</dbReference>
<keyword evidence="2 4" id="KW-0560">Oxidoreductase</keyword>
<dbReference type="InterPro" id="IPR036188">
    <property type="entry name" value="FAD/NAD-bd_sf"/>
</dbReference>
<dbReference type="EC" id="1.5.3.1" evidence="4"/>
<keyword evidence="5" id="KW-1185">Reference proteome</keyword>
<accession>A0ABM8QYV7</accession>
<dbReference type="Pfam" id="PF01266">
    <property type="entry name" value="DAO"/>
    <property type="match status" value="1"/>
</dbReference>
<comment type="caution">
    <text evidence="4">The sequence shown here is derived from an EMBL/GenBank/DDBJ whole genome shotgun (WGS) entry which is preliminary data.</text>
</comment>
<evidence type="ECO:0000259" key="3">
    <source>
        <dbReference type="Pfam" id="PF01266"/>
    </source>
</evidence>
<gene>
    <name evidence="4" type="primary">soxB_1</name>
    <name evidence="4" type="ORF">R69776_01667</name>
</gene>
<evidence type="ECO:0000256" key="1">
    <source>
        <dbReference type="ARBA" id="ARBA00009410"/>
    </source>
</evidence>
<protein>
    <submittedName>
        <fullName evidence="4">Sarcosine oxidase subunit beta</fullName>
        <ecNumber evidence="4">1.5.3.1</ecNumber>
    </submittedName>
</protein>
<sequence length="442" mass="47985">MLRVDEVADSPVVPAEVDVVIIGGGIIGTTTAYELARQGVSVALVEKGFIGAEQSGRNWGWVRQQNRRHDELVMAMRSLKRWSEIGDEIGRDLGFRRQGSLYGTTSEADVAKWEKWAVRAKEIGYSFDILSATEIKSRIPNSTAPWVGGLWSPTDGLAEPSMAAPAIAEGAKKLGVHVLQTCAARGLDISAGRISGVWTERGLIRASTVVCAGGAWSSRLLRRHGIELPVANVVGTAMRTSPVPKLPGGTFNGPGFALRRRLDGGYTVAVPGYGRMELAPQGMRFALKFYQTYRAELTKKLKIRIGKSFFNGPEAAGSWEFDEISPFERIRVLEPAIDEEWLAEAVINLTMCFPEMKGVRILQAWAGLIDTTPDLVPVISQVDSLPGLVVASGFSGHGFGLGPGAGLLVSEMVMHKTPYSDIGQFSLNRFKEGSKLIRPEMM</sequence>
<dbReference type="GO" id="GO:0008115">
    <property type="term" value="F:sarcosine oxidase activity"/>
    <property type="evidence" value="ECO:0007669"/>
    <property type="project" value="UniProtKB-EC"/>
</dbReference>
<proteinExistence type="inferred from homology"/>
<dbReference type="Proteomes" id="UP000673821">
    <property type="component" value="Unassembled WGS sequence"/>
</dbReference>
<dbReference type="EMBL" id="CAJNBH010000004">
    <property type="protein sequence ID" value="CAE6723956.1"/>
    <property type="molecule type" value="Genomic_DNA"/>
</dbReference>
<feature type="domain" description="FAD dependent oxidoreductase" evidence="3">
    <location>
        <begin position="18"/>
        <end position="412"/>
    </location>
</feature>
<comment type="similarity">
    <text evidence="1">Belongs to the DadA oxidoreductase family.</text>
</comment>
<name>A0ABM8QYV7_9BURK</name>